<dbReference type="Proteomes" id="UP000242682">
    <property type="component" value="Unassembled WGS sequence"/>
</dbReference>
<proteinExistence type="predicted"/>
<evidence type="ECO:0000313" key="1">
    <source>
        <dbReference type="EMBL" id="PSL40750.1"/>
    </source>
</evidence>
<gene>
    <name evidence="1" type="ORF">B0H99_104212</name>
</gene>
<comment type="caution">
    <text evidence="1">The sequence shown here is derived from an EMBL/GenBank/DDBJ whole genome shotgun (WGS) entry which is preliminary data.</text>
</comment>
<keyword evidence="2" id="KW-1185">Reference proteome</keyword>
<evidence type="ECO:0000313" key="2">
    <source>
        <dbReference type="Proteomes" id="UP000242682"/>
    </source>
</evidence>
<accession>A0A2P8H3H3</accession>
<reference evidence="1 2" key="1">
    <citation type="submission" date="2018-03" db="EMBL/GenBank/DDBJ databases">
        <title>Genomic Encyclopedia of Type Strains, Phase III (KMG-III): the genomes of soil and plant-associated and newly described type strains.</title>
        <authorList>
            <person name="Whitman W."/>
        </authorList>
    </citation>
    <scope>NUCLEOTIDE SEQUENCE [LARGE SCALE GENOMIC DNA]</scope>
    <source>
        <strain evidence="1 2">CGMCC 1.12259</strain>
    </source>
</reference>
<organism evidence="1 2">
    <name type="scientific">Planomicrobium soli</name>
    <dbReference type="NCBI Taxonomy" id="1176648"/>
    <lineage>
        <taxon>Bacteria</taxon>
        <taxon>Bacillati</taxon>
        <taxon>Bacillota</taxon>
        <taxon>Bacilli</taxon>
        <taxon>Bacillales</taxon>
        <taxon>Caryophanaceae</taxon>
        <taxon>Planomicrobium</taxon>
    </lineage>
</organism>
<name>A0A2P8H3H3_9BACL</name>
<protein>
    <submittedName>
        <fullName evidence="1">Uncharacterized protein</fullName>
    </submittedName>
</protein>
<dbReference type="RefSeq" id="WP_181313604.1">
    <property type="nucleotide sequence ID" value="NZ_PYAT01000004.1"/>
</dbReference>
<dbReference type="AlphaFoldDB" id="A0A2P8H3H3"/>
<dbReference type="EMBL" id="PYAT01000004">
    <property type="protein sequence ID" value="PSL40750.1"/>
    <property type="molecule type" value="Genomic_DNA"/>
</dbReference>
<sequence>MWGVFMSGGLLILAIVFSLAKASSRSDKITDAHRTELLERKKVGKTSYDAQNKNQMKG</sequence>